<feature type="compositionally biased region" description="Polar residues" evidence="1">
    <location>
        <begin position="459"/>
        <end position="469"/>
    </location>
</feature>
<feature type="region of interest" description="Disordered" evidence="1">
    <location>
        <begin position="451"/>
        <end position="518"/>
    </location>
</feature>
<organism evidence="2 3">
    <name type="scientific">Exophiala sideris</name>
    <dbReference type="NCBI Taxonomy" id="1016849"/>
    <lineage>
        <taxon>Eukaryota</taxon>
        <taxon>Fungi</taxon>
        <taxon>Dikarya</taxon>
        <taxon>Ascomycota</taxon>
        <taxon>Pezizomycotina</taxon>
        <taxon>Eurotiomycetes</taxon>
        <taxon>Chaetothyriomycetidae</taxon>
        <taxon>Chaetothyriales</taxon>
        <taxon>Herpotrichiellaceae</taxon>
        <taxon>Exophiala</taxon>
    </lineage>
</organism>
<dbReference type="HOGENOM" id="CLU_007901_1_0_1"/>
<accession>A0A0D1W4S9</accession>
<dbReference type="Proteomes" id="UP000053599">
    <property type="component" value="Unassembled WGS sequence"/>
</dbReference>
<protein>
    <submittedName>
        <fullName evidence="2">Uncharacterized protein</fullName>
    </submittedName>
</protein>
<dbReference type="EMBL" id="KN846952">
    <property type="protein sequence ID" value="KIV83700.1"/>
    <property type="molecule type" value="Genomic_DNA"/>
</dbReference>
<name>A0A0D1W4S9_9EURO</name>
<evidence type="ECO:0000256" key="1">
    <source>
        <dbReference type="SAM" id="MobiDB-lite"/>
    </source>
</evidence>
<gene>
    <name evidence="2" type="ORF">PV11_05702</name>
</gene>
<feature type="compositionally biased region" description="Low complexity" evidence="1">
    <location>
        <begin position="229"/>
        <end position="245"/>
    </location>
</feature>
<feature type="region of interest" description="Disordered" evidence="1">
    <location>
        <begin position="552"/>
        <end position="575"/>
    </location>
</feature>
<feature type="compositionally biased region" description="Polar residues" evidence="1">
    <location>
        <begin position="341"/>
        <end position="353"/>
    </location>
</feature>
<reference evidence="2 3" key="1">
    <citation type="submission" date="2015-01" db="EMBL/GenBank/DDBJ databases">
        <title>The Genome Sequence of Exophiala sideris CBS121828.</title>
        <authorList>
            <consortium name="The Broad Institute Genomics Platform"/>
            <person name="Cuomo C."/>
            <person name="de Hoog S."/>
            <person name="Gorbushina A."/>
            <person name="Stielow B."/>
            <person name="Teixiera M."/>
            <person name="Abouelleil A."/>
            <person name="Chapman S.B."/>
            <person name="Priest M."/>
            <person name="Young S.K."/>
            <person name="Wortman J."/>
            <person name="Nusbaum C."/>
            <person name="Birren B."/>
        </authorList>
    </citation>
    <scope>NUCLEOTIDE SEQUENCE [LARGE SCALE GENOMIC DNA]</scope>
    <source>
        <strain evidence="2 3">CBS 121828</strain>
    </source>
</reference>
<dbReference type="STRING" id="1016849.A0A0D1W4S9"/>
<dbReference type="OrthoDB" id="5323870at2759"/>
<evidence type="ECO:0000313" key="3">
    <source>
        <dbReference type="Proteomes" id="UP000053599"/>
    </source>
</evidence>
<evidence type="ECO:0000313" key="2">
    <source>
        <dbReference type="EMBL" id="KIV83700.1"/>
    </source>
</evidence>
<feature type="region of interest" description="Disordered" evidence="1">
    <location>
        <begin position="83"/>
        <end position="109"/>
    </location>
</feature>
<dbReference type="AlphaFoldDB" id="A0A0D1W4S9"/>
<feature type="region of interest" description="Disordered" evidence="1">
    <location>
        <begin position="218"/>
        <end position="245"/>
    </location>
</feature>
<feature type="region of interest" description="Disordered" evidence="1">
    <location>
        <begin position="335"/>
        <end position="354"/>
    </location>
</feature>
<feature type="compositionally biased region" description="Acidic residues" evidence="1">
    <location>
        <begin position="100"/>
        <end position="109"/>
    </location>
</feature>
<feature type="compositionally biased region" description="Polar residues" evidence="1">
    <location>
        <begin position="697"/>
        <end position="711"/>
    </location>
</feature>
<proteinExistence type="predicted"/>
<sequence length="711" mass="76742">MDRTVLRQKERFQLSYELPHEAYSSHVYPRQSSNGSTVIIYGHEEGLRLAWYAGKPFKPAKKDAAPPKVNGTAKNDAMVIDLDDDDDEPAAKEAPTSPAEFEDEDEEVDPAAPYRDILRHVDIPLGTAAMRIAVPHIPKDPTQTPSESWPTICSERIVVAVACSDSSIRVISAPLDPPALGVQEVSKMDVQVLKLFGPTSHQEFVSDIAITHTTCISHDQEDIERQPRSTTQDGTKSKSTSSSDTPQWSFLIATVSCSGGGLLLVHQVPIQSSKLLSTSPEHFLPIRRHHLRSSAMSAKLAFNPSPYPAERHSSLLITLVAASCIKLFQVFPTSPKERRGSTATTDSASTMRSVRTAGGSRGKFLMTFLPNFIQEANAVNPRRKSVLDAQWVADGRAVIALLEDGEWGIYDLEAVGPTSSSAGGNLIRGQGSIAGIHGGSLTKFAIRSTISPAEEPKQKTSNTESQPATGTLAPMTPSTRKARSEGLFNGAKRKTDITTSQSRRGSIYVGESHSSRPHDESAVINYAGEDIYISSIASFWKSELKPTRLPALKTGGQQTRSFSLLPPPSSEDSGSRGLFGLATSIPDFLVQTDHRLILSVNPLSETTSTSTQTTLSLAPGTSDQALLASGELDVDGMDRVLEQMGGSGGLAASISKPMNIFTKSVGFQIDDDEDEDVEMASPTPAKFSSFKPRNLARPSTGTQNTQRRIFT</sequence>
<feature type="compositionally biased region" description="Basic and acidic residues" evidence="1">
    <location>
        <begin position="218"/>
        <end position="227"/>
    </location>
</feature>
<feature type="region of interest" description="Disordered" evidence="1">
    <location>
        <begin position="675"/>
        <end position="711"/>
    </location>
</feature>